<dbReference type="PANTHER" id="PTHR11505">
    <property type="entry name" value="L1 TRANSPOSABLE ELEMENT-RELATED"/>
    <property type="match status" value="1"/>
</dbReference>
<dbReference type="InParanoid" id="H2ZY93"/>
<dbReference type="AlphaFoldDB" id="H2ZY93"/>
<dbReference type="Proteomes" id="UP000008672">
    <property type="component" value="Unassembled WGS sequence"/>
</dbReference>
<dbReference type="InterPro" id="IPR004244">
    <property type="entry name" value="Transposase_22"/>
</dbReference>
<reference evidence="1" key="3">
    <citation type="submission" date="2025-09" db="UniProtKB">
        <authorList>
            <consortium name="Ensembl"/>
        </authorList>
    </citation>
    <scope>IDENTIFICATION</scope>
</reference>
<keyword evidence="2" id="KW-1185">Reference proteome</keyword>
<evidence type="ECO:0000313" key="1">
    <source>
        <dbReference type="Ensembl" id="ENSLACP00000002364.1"/>
    </source>
</evidence>
<reference evidence="1" key="2">
    <citation type="submission" date="2025-08" db="UniProtKB">
        <authorList>
            <consortium name="Ensembl"/>
        </authorList>
    </citation>
    <scope>IDENTIFICATION</scope>
</reference>
<proteinExistence type="predicted"/>
<accession>H2ZY93</accession>
<evidence type="ECO:0000313" key="2">
    <source>
        <dbReference type="Proteomes" id="UP000008672"/>
    </source>
</evidence>
<sequence>CSEMHKGFSSLKQSLMDTKLTLDTLSTKVETISQHLDHMENWVEESEDRLHHTENAMVHFYREKKCDDLENRSRHSNLRIVGLPEGLEGRNRIPFVESLLLSLLGRNAFEGNLEIERFHRALRPKPKIGDHPRMILVKVLRFWDNERALQIARLYEGNIIHLLPDVSTELQERSKEFTVARKICHNKGIKFALLYPAKLRVFLKEGAKFFSKPKEAEDFL</sequence>
<dbReference type="EMBL" id="AFYH01087843">
    <property type="status" value="NOT_ANNOTATED_CDS"/>
    <property type="molecule type" value="Genomic_DNA"/>
</dbReference>
<dbReference type="InterPro" id="IPR042566">
    <property type="entry name" value="L1_C"/>
</dbReference>
<protein>
    <recommendedName>
        <fullName evidence="3">L1 transposable element RRM domain-containing protein</fullName>
    </recommendedName>
</protein>
<dbReference type="GeneTree" id="ENSGT01040000241523"/>
<name>H2ZY93_LATCH</name>
<evidence type="ECO:0008006" key="3">
    <source>
        <dbReference type="Google" id="ProtNLM"/>
    </source>
</evidence>
<dbReference type="Gene3D" id="3.30.250.20">
    <property type="entry name" value="L1 transposable element, C-terminal domain"/>
    <property type="match status" value="1"/>
</dbReference>
<organism evidence="1 2">
    <name type="scientific">Latimeria chalumnae</name>
    <name type="common">Coelacanth</name>
    <dbReference type="NCBI Taxonomy" id="7897"/>
    <lineage>
        <taxon>Eukaryota</taxon>
        <taxon>Metazoa</taxon>
        <taxon>Chordata</taxon>
        <taxon>Craniata</taxon>
        <taxon>Vertebrata</taxon>
        <taxon>Euteleostomi</taxon>
        <taxon>Coelacanthiformes</taxon>
        <taxon>Coelacanthidae</taxon>
        <taxon>Latimeria</taxon>
    </lineage>
</organism>
<dbReference type="HOGENOM" id="CLU_062834_2_2_1"/>
<reference evidence="2" key="1">
    <citation type="submission" date="2011-08" db="EMBL/GenBank/DDBJ databases">
        <title>The draft genome of Latimeria chalumnae.</title>
        <authorList>
            <person name="Di Palma F."/>
            <person name="Alfoldi J."/>
            <person name="Johnson J."/>
            <person name="Berlin A."/>
            <person name="Gnerre S."/>
            <person name="Jaffe D."/>
            <person name="MacCallum I."/>
            <person name="Young S."/>
            <person name="Walker B.J."/>
            <person name="Lander E."/>
            <person name="Lindblad-Toh K."/>
        </authorList>
    </citation>
    <scope>NUCLEOTIDE SEQUENCE [LARGE SCALE GENOMIC DNA]</scope>
    <source>
        <strain evidence="2">Wild caught</strain>
    </source>
</reference>
<dbReference type="Ensembl" id="ENSLACT00000002384.1">
    <property type="protein sequence ID" value="ENSLACP00000002364.1"/>
    <property type="gene ID" value="ENSLACG00000002113.1"/>
</dbReference>